<dbReference type="CDD" id="cd10910">
    <property type="entry name" value="PIN_limkain_b1_N_like"/>
    <property type="match status" value="1"/>
</dbReference>
<dbReference type="InterPro" id="IPR021139">
    <property type="entry name" value="NYN"/>
</dbReference>
<evidence type="ECO:0000313" key="4">
    <source>
        <dbReference type="Proteomes" id="UP000283269"/>
    </source>
</evidence>
<evidence type="ECO:0000313" key="3">
    <source>
        <dbReference type="EMBL" id="PPQ89098.1"/>
    </source>
</evidence>
<evidence type="ECO:0000259" key="2">
    <source>
        <dbReference type="Pfam" id="PF01936"/>
    </source>
</evidence>
<dbReference type="InterPro" id="IPR024768">
    <property type="entry name" value="Marf1"/>
</dbReference>
<dbReference type="PANTHER" id="PTHR14379:SF3">
    <property type="entry name" value="MEIOSIS REGULATOR AND MRNA STABILITY FACTOR 1"/>
    <property type="match status" value="1"/>
</dbReference>
<proteinExistence type="predicted"/>
<protein>
    <recommendedName>
        <fullName evidence="2">NYN domain-containing protein</fullName>
    </recommendedName>
</protein>
<dbReference type="GO" id="GO:0005777">
    <property type="term" value="C:peroxisome"/>
    <property type="evidence" value="ECO:0007669"/>
    <property type="project" value="InterPro"/>
</dbReference>
<feature type="region of interest" description="Disordered" evidence="1">
    <location>
        <begin position="209"/>
        <end position="244"/>
    </location>
</feature>
<sequence length="568" mass="60450">MTTQRYDQEDISIFWDFDTTHQTSASGAVSTYDLVKNIRAAIAPFGPIKSFRAYSDFSGVSMPPRSPNIRSELSSSGVSLVDCPGDGRKDLSTKILLVDILINAWDHTPPYTFLIITGDRDLAYAVSMLPTNDTRYTSATRNSASRDRGMVQSGAKPAPEPPMAEHNGPLRGRRNSLFSSYDARKYSVFGDSDRDYPAANVGIGTFGLGDGPLFPRTRSQGGEQSRADSAPPNIQYSTNPPTPLAATLPLSSSIKGKQKDAQIYAPENIFPLIPLEFPQNVPYSGSIFEPFGSSDPFLLSKSPPRQATDKPAAAPNMSPSSVKSDSVTRFSAFHTEVSTAPTSAEPPSLADKSDLTIKPLSSPKKDSPKPKLSPPLIDDVVPSSRQNSETANSATGSATASKIDEYTKESKAASPLIHELSAKPGQSASPSAKPSESTPVAKTPKASPPPVAPASKPPPPPKTPVPPQRSRANTVSTPIPVSAPSTPEVPAIYAILARTLREERKSHPHGVPKSYLGAALLKRDANIYNRVGFSRFGQYIAAATAAGVVSEKKGVKGEPCVALHPSYA</sequence>
<feature type="compositionally biased region" description="Polar residues" evidence="1">
    <location>
        <begin position="424"/>
        <end position="437"/>
    </location>
</feature>
<feature type="compositionally biased region" description="Polar residues" evidence="1">
    <location>
        <begin position="317"/>
        <end position="329"/>
    </location>
</feature>
<reference evidence="3 4" key="1">
    <citation type="journal article" date="2018" name="Evol. Lett.">
        <title>Horizontal gene cluster transfer increased hallucinogenic mushroom diversity.</title>
        <authorList>
            <person name="Reynolds H.T."/>
            <person name="Vijayakumar V."/>
            <person name="Gluck-Thaler E."/>
            <person name="Korotkin H.B."/>
            <person name="Matheny P.B."/>
            <person name="Slot J.C."/>
        </authorList>
    </citation>
    <scope>NUCLEOTIDE SEQUENCE [LARGE SCALE GENOMIC DNA]</scope>
    <source>
        <strain evidence="3 4">2631</strain>
    </source>
</reference>
<feature type="compositionally biased region" description="Low complexity" evidence="1">
    <location>
        <begin position="388"/>
        <end position="401"/>
    </location>
</feature>
<evidence type="ECO:0000256" key="1">
    <source>
        <dbReference type="SAM" id="MobiDB-lite"/>
    </source>
</evidence>
<dbReference type="EMBL" id="NHYD01001946">
    <property type="protein sequence ID" value="PPQ89098.1"/>
    <property type="molecule type" value="Genomic_DNA"/>
</dbReference>
<dbReference type="OrthoDB" id="549353at2759"/>
<dbReference type="PANTHER" id="PTHR14379">
    <property type="entry name" value="LIMKAIN B LKAP"/>
    <property type="match status" value="1"/>
</dbReference>
<comment type="caution">
    <text evidence="3">The sequence shown here is derived from an EMBL/GenBank/DDBJ whole genome shotgun (WGS) entry which is preliminary data.</text>
</comment>
<dbReference type="InParanoid" id="A0A409XE78"/>
<dbReference type="GO" id="GO:0010468">
    <property type="term" value="P:regulation of gene expression"/>
    <property type="evidence" value="ECO:0007669"/>
    <property type="project" value="InterPro"/>
</dbReference>
<dbReference type="AlphaFoldDB" id="A0A409XE78"/>
<dbReference type="GO" id="GO:1905762">
    <property type="term" value="F:CCR4-NOT complex binding"/>
    <property type="evidence" value="ECO:0007669"/>
    <property type="project" value="TreeGrafter"/>
</dbReference>
<dbReference type="STRING" id="93625.A0A409XE78"/>
<keyword evidence="4" id="KW-1185">Reference proteome</keyword>
<feature type="compositionally biased region" description="Pro residues" evidence="1">
    <location>
        <begin position="446"/>
        <end position="467"/>
    </location>
</feature>
<dbReference type="Pfam" id="PF01936">
    <property type="entry name" value="NYN"/>
    <property type="match status" value="1"/>
</dbReference>
<feature type="compositionally biased region" description="Basic and acidic residues" evidence="1">
    <location>
        <begin position="402"/>
        <end position="411"/>
    </location>
</feature>
<feature type="region of interest" description="Disordered" evidence="1">
    <location>
        <begin position="297"/>
        <end position="483"/>
    </location>
</feature>
<dbReference type="GO" id="GO:0004540">
    <property type="term" value="F:RNA nuclease activity"/>
    <property type="evidence" value="ECO:0007669"/>
    <property type="project" value="InterPro"/>
</dbReference>
<feature type="domain" description="NYN" evidence="2">
    <location>
        <begin position="11"/>
        <end position="134"/>
    </location>
</feature>
<name>A0A409XE78_PSICY</name>
<feature type="region of interest" description="Disordered" evidence="1">
    <location>
        <begin position="136"/>
        <end position="175"/>
    </location>
</feature>
<dbReference type="Proteomes" id="UP000283269">
    <property type="component" value="Unassembled WGS sequence"/>
</dbReference>
<gene>
    <name evidence="3" type="ORF">CVT25_006470</name>
</gene>
<feature type="compositionally biased region" description="Polar residues" evidence="1">
    <location>
        <begin position="470"/>
        <end position="483"/>
    </location>
</feature>
<organism evidence="3 4">
    <name type="scientific">Psilocybe cyanescens</name>
    <dbReference type="NCBI Taxonomy" id="93625"/>
    <lineage>
        <taxon>Eukaryota</taxon>
        <taxon>Fungi</taxon>
        <taxon>Dikarya</taxon>
        <taxon>Basidiomycota</taxon>
        <taxon>Agaricomycotina</taxon>
        <taxon>Agaricomycetes</taxon>
        <taxon>Agaricomycetidae</taxon>
        <taxon>Agaricales</taxon>
        <taxon>Agaricineae</taxon>
        <taxon>Strophariaceae</taxon>
        <taxon>Psilocybe</taxon>
    </lineage>
</organism>
<dbReference type="Gene3D" id="3.40.50.1010">
    <property type="entry name" value="5'-nuclease"/>
    <property type="match status" value="1"/>
</dbReference>
<accession>A0A409XE78</accession>